<dbReference type="Proteomes" id="UP000624709">
    <property type="component" value="Unassembled WGS sequence"/>
</dbReference>
<reference evidence="2 3" key="1">
    <citation type="submission" date="2021-01" db="EMBL/GenBank/DDBJ databases">
        <title>Whole genome shotgun sequence of Actinoplanes palleronii NBRC 14916.</title>
        <authorList>
            <person name="Komaki H."/>
            <person name="Tamura T."/>
        </authorList>
    </citation>
    <scope>NUCLEOTIDE SEQUENCE [LARGE SCALE GENOMIC DNA]</scope>
    <source>
        <strain evidence="2 3">NBRC 14916</strain>
    </source>
</reference>
<evidence type="ECO:0008006" key="4">
    <source>
        <dbReference type="Google" id="ProtNLM"/>
    </source>
</evidence>
<gene>
    <name evidence="2" type="ORF">Apa02nite_073330</name>
</gene>
<feature type="transmembrane region" description="Helical" evidence="1">
    <location>
        <begin position="113"/>
        <end position="137"/>
    </location>
</feature>
<protein>
    <recommendedName>
        <fullName evidence="4">DUF4383 domain-containing protein</fullName>
    </recommendedName>
</protein>
<keyword evidence="1" id="KW-1133">Transmembrane helix</keyword>
<dbReference type="EMBL" id="BOMS01000122">
    <property type="protein sequence ID" value="GIE71225.1"/>
    <property type="molecule type" value="Genomic_DNA"/>
</dbReference>
<feature type="transmembrane region" description="Helical" evidence="1">
    <location>
        <begin position="21"/>
        <end position="41"/>
    </location>
</feature>
<evidence type="ECO:0000313" key="2">
    <source>
        <dbReference type="EMBL" id="GIE71225.1"/>
    </source>
</evidence>
<comment type="caution">
    <text evidence="2">The sequence shown here is derived from an EMBL/GenBank/DDBJ whole genome shotgun (WGS) entry which is preliminary data.</text>
</comment>
<feature type="transmembrane region" description="Helical" evidence="1">
    <location>
        <begin position="61"/>
        <end position="79"/>
    </location>
</feature>
<feature type="transmembrane region" description="Helical" evidence="1">
    <location>
        <begin position="91"/>
        <end position="107"/>
    </location>
</feature>
<proteinExistence type="predicted"/>
<organism evidence="2 3">
    <name type="scientific">Actinoplanes palleronii</name>
    <dbReference type="NCBI Taxonomy" id="113570"/>
    <lineage>
        <taxon>Bacteria</taxon>
        <taxon>Bacillati</taxon>
        <taxon>Actinomycetota</taxon>
        <taxon>Actinomycetes</taxon>
        <taxon>Micromonosporales</taxon>
        <taxon>Micromonosporaceae</taxon>
        <taxon>Actinoplanes</taxon>
    </lineage>
</organism>
<name>A0ABQ4BKM0_9ACTN</name>
<keyword evidence="1" id="KW-0812">Transmembrane</keyword>
<evidence type="ECO:0000313" key="3">
    <source>
        <dbReference type="Proteomes" id="UP000624709"/>
    </source>
</evidence>
<sequence>METDSMAHIPVNHPLRPIYRLVGFASGAYLVVYGILGLIGTASEGITGHPVDRVLGQSTNLLGAIVSLAAGGLVLLGTAVGRNVDVEVDKFVGWGLLVVGSYSLATIRTDANFFGHSISTVIVIYLVGTLLVAVSLYSKVAAPGKAGAPRQVREGRAA</sequence>
<evidence type="ECO:0000256" key="1">
    <source>
        <dbReference type="SAM" id="Phobius"/>
    </source>
</evidence>
<keyword evidence="3" id="KW-1185">Reference proteome</keyword>
<accession>A0ABQ4BKM0</accession>
<keyword evidence="1" id="KW-0472">Membrane</keyword>